<dbReference type="Gene3D" id="3.30.160.20">
    <property type="match status" value="1"/>
</dbReference>
<dbReference type="CDD" id="cd00593">
    <property type="entry name" value="RIBOc"/>
    <property type="match status" value="1"/>
</dbReference>
<feature type="region of interest" description="Disordered" evidence="2">
    <location>
        <begin position="288"/>
        <end position="336"/>
    </location>
</feature>
<keyword evidence="5" id="KW-1185">Reference proteome</keyword>
<feature type="compositionally biased region" description="Basic and acidic residues" evidence="2">
    <location>
        <begin position="324"/>
        <end position="336"/>
    </location>
</feature>
<protein>
    <recommendedName>
        <fullName evidence="3">RNase III domain-containing protein</fullName>
    </recommendedName>
</protein>
<name>A0A0D2CLZ7_9EURO</name>
<evidence type="ECO:0000256" key="2">
    <source>
        <dbReference type="SAM" id="MobiDB-lite"/>
    </source>
</evidence>
<dbReference type="Proteomes" id="UP000054266">
    <property type="component" value="Unassembled WGS sequence"/>
</dbReference>
<dbReference type="SMART" id="SM00535">
    <property type="entry name" value="RIBOc"/>
    <property type="match status" value="1"/>
</dbReference>
<feature type="compositionally biased region" description="Basic and acidic residues" evidence="2">
    <location>
        <begin position="288"/>
        <end position="302"/>
    </location>
</feature>
<dbReference type="PANTHER" id="PTHR11207:SF0">
    <property type="entry name" value="RIBONUCLEASE 3"/>
    <property type="match status" value="1"/>
</dbReference>
<dbReference type="STRING" id="5601.A0A0D2CLZ7"/>
<evidence type="ECO:0000259" key="3">
    <source>
        <dbReference type="PROSITE" id="PS50142"/>
    </source>
</evidence>
<gene>
    <name evidence="4" type="ORF">PV04_08465</name>
</gene>
<dbReference type="SUPFAM" id="SSF69065">
    <property type="entry name" value="RNase III domain-like"/>
    <property type="match status" value="1"/>
</dbReference>
<dbReference type="GO" id="GO:0004525">
    <property type="term" value="F:ribonuclease III activity"/>
    <property type="evidence" value="ECO:0007669"/>
    <property type="project" value="InterPro"/>
</dbReference>
<dbReference type="PROSITE" id="PS00517">
    <property type="entry name" value="RNASE_3_1"/>
    <property type="match status" value="1"/>
</dbReference>
<evidence type="ECO:0000313" key="5">
    <source>
        <dbReference type="Proteomes" id="UP000054266"/>
    </source>
</evidence>
<feature type="domain" description="RNase III" evidence="3">
    <location>
        <begin position="57"/>
        <end position="162"/>
    </location>
</feature>
<keyword evidence="1" id="KW-0694">RNA-binding</keyword>
<dbReference type="GO" id="GO:0003723">
    <property type="term" value="F:RNA binding"/>
    <property type="evidence" value="ECO:0007669"/>
    <property type="project" value="UniProtKB-KW"/>
</dbReference>
<dbReference type="GO" id="GO:0005654">
    <property type="term" value="C:nucleoplasm"/>
    <property type="evidence" value="ECO:0007669"/>
    <property type="project" value="TreeGrafter"/>
</dbReference>
<dbReference type="GO" id="GO:0006369">
    <property type="term" value="P:termination of RNA polymerase II transcription"/>
    <property type="evidence" value="ECO:0007669"/>
    <property type="project" value="TreeGrafter"/>
</dbReference>
<evidence type="ECO:0000313" key="4">
    <source>
        <dbReference type="EMBL" id="KIW66266.1"/>
    </source>
</evidence>
<dbReference type="GO" id="GO:0006364">
    <property type="term" value="P:rRNA processing"/>
    <property type="evidence" value="ECO:0007669"/>
    <property type="project" value="TreeGrafter"/>
</dbReference>
<dbReference type="Gene3D" id="1.10.1520.10">
    <property type="entry name" value="Ribonuclease III domain"/>
    <property type="match status" value="1"/>
</dbReference>
<dbReference type="PANTHER" id="PTHR11207">
    <property type="entry name" value="RIBONUCLEASE III"/>
    <property type="match status" value="1"/>
</dbReference>
<feature type="compositionally biased region" description="Polar residues" evidence="2">
    <location>
        <begin position="303"/>
        <end position="312"/>
    </location>
</feature>
<dbReference type="InterPro" id="IPR000999">
    <property type="entry name" value="RNase_III_dom"/>
</dbReference>
<dbReference type="EMBL" id="KN846960">
    <property type="protein sequence ID" value="KIW66266.1"/>
    <property type="molecule type" value="Genomic_DNA"/>
</dbReference>
<dbReference type="PROSITE" id="PS50142">
    <property type="entry name" value="RNASE_3_2"/>
    <property type="match status" value="1"/>
</dbReference>
<evidence type="ECO:0000256" key="1">
    <source>
        <dbReference type="ARBA" id="ARBA00022884"/>
    </source>
</evidence>
<dbReference type="Pfam" id="PF00636">
    <property type="entry name" value="Ribonuclease_3"/>
    <property type="match status" value="1"/>
</dbReference>
<feature type="region of interest" description="Disordered" evidence="2">
    <location>
        <begin position="1"/>
        <end position="46"/>
    </location>
</feature>
<dbReference type="HOGENOM" id="CLU_048162_0_0_1"/>
<reference evidence="4 5" key="1">
    <citation type="submission" date="2015-01" db="EMBL/GenBank/DDBJ databases">
        <title>The Genome Sequence of Capronia semiimmersa CBS27337.</title>
        <authorList>
            <consortium name="The Broad Institute Genomics Platform"/>
            <person name="Cuomo C."/>
            <person name="de Hoog S."/>
            <person name="Gorbushina A."/>
            <person name="Stielow B."/>
            <person name="Teixiera M."/>
            <person name="Abouelleil A."/>
            <person name="Chapman S.B."/>
            <person name="Priest M."/>
            <person name="Young S.K."/>
            <person name="Wortman J."/>
            <person name="Nusbaum C."/>
            <person name="Birren B."/>
        </authorList>
    </citation>
    <scope>NUCLEOTIDE SEQUENCE [LARGE SCALE GENOMIC DNA]</scope>
    <source>
        <strain evidence="4 5">CBS 27337</strain>
    </source>
</reference>
<organism evidence="4 5">
    <name type="scientific">Phialophora macrospora</name>
    <dbReference type="NCBI Taxonomy" id="1851006"/>
    <lineage>
        <taxon>Eukaryota</taxon>
        <taxon>Fungi</taxon>
        <taxon>Dikarya</taxon>
        <taxon>Ascomycota</taxon>
        <taxon>Pezizomycotina</taxon>
        <taxon>Eurotiomycetes</taxon>
        <taxon>Chaetothyriomycetidae</taxon>
        <taxon>Chaetothyriales</taxon>
        <taxon>Herpotrichiellaceae</taxon>
        <taxon>Phialophora</taxon>
    </lineage>
</organism>
<proteinExistence type="predicted"/>
<accession>A0A0D2CLZ7</accession>
<dbReference type="InterPro" id="IPR036389">
    <property type="entry name" value="RNase_III_sf"/>
</dbReference>
<feature type="compositionally biased region" description="Basic residues" evidence="2">
    <location>
        <begin position="7"/>
        <end position="21"/>
    </location>
</feature>
<sequence>MAEFDRKRKSGSFHSQPSKKFHRDESSPRKPQNTQRPPSDGLPQLPKISDEYQNVVFTHPSQAHSDPQASYDRLEFLGDAYLELYATQLIFDRFPDLEVGKMSQLRETLVRNETIGQYASLYGLDKQLKNYKQFQNSPAHLWLKIKGDVFEAYVAAVVLSSPNGADTVKRWLHQLWEPKVQAAAASTPPVPKKTKEELAKKILMKGTKINYVDEKPPVVHYGQGKEEYFVGVYFTGFDWENQYLGSGRGLSRVEAGLFAAADALKNPLVNQIAGEKMKALAQREKDFGAVKDNGVEKEEESTRVNTDVTNLGSVKESRASAGKPPEEPPRDPRAVQ</sequence>
<dbReference type="SUPFAM" id="SSF54768">
    <property type="entry name" value="dsRNA-binding domain-like"/>
    <property type="match status" value="1"/>
</dbReference>
<dbReference type="GO" id="GO:0034475">
    <property type="term" value="P:U4 snRNA 3'-end processing"/>
    <property type="evidence" value="ECO:0007669"/>
    <property type="project" value="TreeGrafter"/>
</dbReference>
<dbReference type="AlphaFoldDB" id="A0A0D2CLZ7"/>